<dbReference type="InterPro" id="IPR007197">
    <property type="entry name" value="rSAM"/>
</dbReference>
<reference evidence="9 10" key="1">
    <citation type="submission" date="2016-10" db="EMBL/GenBank/DDBJ databases">
        <authorList>
            <person name="Varghese N."/>
            <person name="Submissions S."/>
        </authorList>
    </citation>
    <scope>NUCLEOTIDE SEQUENCE [LARGE SCALE GENOMIC DNA]</scope>
    <source>
        <strain evidence="9 10">DSM 1741</strain>
    </source>
</reference>
<dbReference type="NCBIfam" id="TIGR04085">
    <property type="entry name" value="rSAM_more_4Fe4S"/>
    <property type="match status" value="1"/>
</dbReference>
<dbReference type="PANTHER" id="PTHR43273">
    <property type="entry name" value="ANAEROBIC SULFATASE-MATURATING ENZYME HOMOLOG ASLB-RELATED"/>
    <property type="match status" value="1"/>
</dbReference>
<dbReference type="GO" id="GO:0046872">
    <property type="term" value="F:metal ion binding"/>
    <property type="evidence" value="ECO:0007669"/>
    <property type="project" value="UniProtKB-KW"/>
</dbReference>
<dbReference type="SUPFAM" id="SSF102114">
    <property type="entry name" value="Radical SAM enzymes"/>
    <property type="match status" value="1"/>
</dbReference>
<dbReference type="AlphaFoldDB" id="A0A8G2C3E5"/>
<dbReference type="PROSITE" id="PS51918">
    <property type="entry name" value="RADICAL_SAM"/>
    <property type="match status" value="1"/>
</dbReference>
<dbReference type="GO" id="GO:0016491">
    <property type="term" value="F:oxidoreductase activity"/>
    <property type="evidence" value="ECO:0007669"/>
    <property type="project" value="InterPro"/>
</dbReference>
<feature type="domain" description="Radical SAM core" evidence="8">
    <location>
        <begin position="1"/>
        <end position="243"/>
    </location>
</feature>
<keyword evidence="6" id="KW-0411">Iron-sulfur</keyword>
<dbReference type="SFLD" id="SFLDS00029">
    <property type="entry name" value="Radical_SAM"/>
    <property type="match status" value="1"/>
</dbReference>
<evidence type="ECO:0000259" key="8">
    <source>
        <dbReference type="PROSITE" id="PS51918"/>
    </source>
</evidence>
<dbReference type="InterPro" id="IPR013785">
    <property type="entry name" value="Aldolase_TIM"/>
</dbReference>
<comment type="cofactor">
    <cofactor evidence="1">
        <name>[4Fe-4S] cluster</name>
        <dbReference type="ChEBI" id="CHEBI:49883"/>
    </cofactor>
</comment>
<keyword evidence="2" id="KW-0004">4Fe-4S</keyword>
<dbReference type="CDD" id="cd01335">
    <property type="entry name" value="Radical_SAM"/>
    <property type="match status" value="1"/>
</dbReference>
<dbReference type="GO" id="GO:0051539">
    <property type="term" value="F:4 iron, 4 sulfur cluster binding"/>
    <property type="evidence" value="ECO:0007669"/>
    <property type="project" value="UniProtKB-KW"/>
</dbReference>
<dbReference type="PANTHER" id="PTHR43273:SF3">
    <property type="entry name" value="ANAEROBIC SULFATASE-MATURATING ENZYME HOMOLOG ASLB-RELATED"/>
    <property type="match status" value="1"/>
</dbReference>
<dbReference type="SFLD" id="SFLDG01067">
    <property type="entry name" value="SPASM/twitch_domain_containing"/>
    <property type="match status" value="1"/>
</dbReference>
<dbReference type="Proteomes" id="UP000199581">
    <property type="component" value="Unassembled WGS sequence"/>
</dbReference>
<sequence>MAKPAGPDCNLRCAYCFYLEKDALFPGVKRPRMTDEVLEAYVRQTAAANLGTPGGLLFSWQGGEPTLMGLPFFRRAVELERKYSEGQTVANTLQTNGTLLTDEWCEFLAQNGFLVGLSLDGPDFVHDRHRRDAAGRGTFERVLRALKLMQKHGVEYNIMATVSRESAGQPREIYSFFKAQGVRHVQFSPIVEREPGPRARQLGLHLALPPTPGEGGTPKVTPWTVDPEDFGDFLITIFDEWVRRDVGTMFIMNFEWALASALGEEGAVCTMARHCGNACIVEHNGDIYSCDHFVYPEFKLGNILTGDVTALVSSPRQLEWGRKKESGLPAQCLQCPVGRVCRGGCQKHRFAATETGEAGLNYLCAGYLKYYRHIGKFMAGFKKLIELDLAPERIMGAIDAPLLIPASEKSGKQPVLLWIR</sequence>
<dbReference type="InterPro" id="IPR047207">
    <property type="entry name" value="SPASM_anSME"/>
</dbReference>
<dbReference type="CDD" id="cd21120">
    <property type="entry name" value="SPASM_anSME"/>
    <property type="match status" value="1"/>
</dbReference>
<comment type="caution">
    <text evidence="9">The sequence shown here is derived from an EMBL/GenBank/DDBJ whole genome shotgun (WGS) entry which is preliminary data.</text>
</comment>
<keyword evidence="3" id="KW-0949">S-adenosyl-L-methionine</keyword>
<dbReference type="SFLD" id="SFLDF00285">
    <property type="entry name" value="anaerobic_Ser-type_sulfatase-m"/>
    <property type="match status" value="1"/>
</dbReference>
<keyword evidence="5" id="KW-0408">Iron</keyword>
<dbReference type="RefSeq" id="WP_244150342.1">
    <property type="nucleotide sequence ID" value="NZ_FOTO01000006.1"/>
</dbReference>
<evidence type="ECO:0000256" key="5">
    <source>
        <dbReference type="ARBA" id="ARBA00023004"/>
    </source>
</evidence>
<dbReference type="InterPro" id="IPR034491">
    <property type="entry name" value="Anaerob_Ser_sulfatase-maturase"/>
</dbReference>
<dbReference type="Gene3D" id="3.20.20.70">
    <property type="entry name" value="Aldolase class I"/>
    <property type="match status" value="1"/>
</dbReference>
<dbReference type="Pfam" id="PF04055">
    <property type="entry name" value="Radical_SAM"/>
    <property type="match status" value="1"/>
</dbReference>
<evidence type="ECO:0000256" key="3">
    <source>
        <dbReference type="ARBA" id="ARBA00022691"/>
    </source>
</evidence>
<dbReference type="EMBL" id="FOTO01000006">
    <property type="protein sequence ID" value="SFL80109.1"/>
    <property type="molecule type" value="Genomic_DNA"/>
</dbReference>
<dbReference type="NCBIfam" id="TIGR03942">
    <property type="entry name" value="sulfatase_rSAM"/>
    <property type="match status" value="1"/>
</dbReference>
<protein>
    <recommendedName>
        <fullName evidence="8">Radical SAM core domain-containing protein</fullName>
    </recommendedName>
</protein>
<dbReference type="SFLD" id="SFLDG01384">
    <property type="entry name" value="thioether_bond_formation_requi"/>
    <property type="match status" value="1"/>
</dbReference>
<evidence type="ECO:0000313" key="10">
    <source>
        <dbReference type="Proteomes" id="UP000199581"/>
    </source>
</evidence>
<dbReference type="InterPro" id="IPR023867">
    <property type="entry name" value="Sulphatase_maturase_rSAM"/>
</dbReference>
<proteinExistence type="inferred from homology"/>
<keyword evidence="10" id="KW-1185">Reference proteome</keyword>
<dbReference type="Pfam" id="PF13186">
    <property type="entry name" value="SPASM"/>
    <property type="match status" value="1"/>
</dbReference>
<dbReference type="SFLD" id="SFLDG01072">
    <property type="entry name" value="dehydrogenase_like"/>
    <property type="match status" value="1"/>
</dbReference>
<evidence type="ECO:0000256" key="4">
    <source>
        <dbReference type="ARBA" id="ARBA00022723"/>
    </source>
</evidence>
<evidence type="ECO:0000313" key="9">
    <source>
        <dbReference type="EMBL" id="SFL80109.1"/>
    </source>
</evidence>
<dbReference type="InterPro" id="IPR023885">
    <property type="entry name" value="4Fe4S-binding_SPASM_dom"/>
</dbReference>
<keyword evidence="4" id="KW-0479">Metal-binding</keyword>
<name>A0A8G2C3E5_DESNO</name>
<evidence type="ECO:0000256" key="6">
    <source>
        <dbReference type="ARBA" id="ARBA00023014"/>
    </source>
</evidence>
<dbReference type="SFLD" id="SFLDG01386">
    <property type="entry name" value="main_SPASM_domain-containing"/>
    <property type="match status" value="1"/>
</dbReference>
<accession>A0A8G2C3E5</accession>
<evidence type="ECO:0000256" key="2">
    <source>
        <dbReference type="ARBA" id="ARBA00022485"/>
    </source>
</evidence>
<comment type="similarity">
    <text evidence="7">Belongs to the radical SAM superfamily. Anaerobic sulfatase-maturating enzyme family.</text>
</comment>
<dbReference type="InterPro" id="IPR058240">
    <property type="entry name" value="rSAM_sf"/>
</dbReference>
<evidence type="ECO:0000256" key="7">
    <source>
        <dbReference type="ARBA" id="ARBA00023601"/>
    </source>
</evidence>
<evidence type="ECO:0000256" key="1">
    <source>
        <dbReference type="ARBA" id="ARBA00001966"/>
    </source>
</evidence>
<gene>
    <name evidence="9" type="ORF">SAMN05421830_106210</name>
</gene>
<organism evidence="9 10">
    <name type="scientific">Desulfomicrobium norvegicum (strain DSM 1741 / NCIMB 8310)</name>
    <name type="common">Desulfovibrio baculatus (strain Norway 4)</name>
    <name type="synonym">Desulfovibrio desulfuricans (strain Norway 4)</name>
    <dbReference type="NCBI Taxonomy" id="52561"/>
    <lineage>
        <taxon>Bacteria</taxon>
        <taxon>Pseudomonadati</taxon>
        <taxon>Thermodesulfobacteriota</taxon>
        <taxon>Desulfovibrionia</taxon>
        <taxon>Desulfovibrionales</taxon>
        <taxon>Desulfomicrobiaceae</taxon>
        <taxon>Desulfomicrobium</taxon>
    </lineage>
</organism>